<evidence type="ECO:0000313" key="1">
    <source>
        <dbReference type="EMBL" id="KAJ3519829.1"/>
    </source>
</evidence>
<name>A0ACC1RM06_9APHY</name>
<proteinExistence type="predicted"/>
<dbReference type="Proteomes" id="UP001148662">
    <property type="component" value="Unassembled WGS sequence"/>
</dbReference>
<reference evidence="1" key="1">
    <citation type="submission" date="2022-07" db="EMBL/GenBank/DDBJ databases">
        <title>Genome Sequence of Phlebia brevispora.</title>
        <authorList>
            <person name="Buettner E."/>
        </authorList>
    </citation>
    <scope>NUCLEOTIDE SEQUENCE</scope>
    <source>
        <strain evidence="1">MPL23</strain>
    </source>
</reference>
<organism evidence="1 2">
    <name type="scientific">Phlebia brevispora</name>
    <dbReference type="NCBI Taxonomy" id="194682"/>
    <lineage>
        <taxon>Eukaryota</taxon>
        <taxon>Fungi</taxon>
        <taxon>Dikarya</taxon>
        <taxon>Basidiomycota</taxon>
        <taxon>Agaricomycotina</taxon>
        <taxon>Agaricomycetes</taxon>
        <taxon>Polyporales</taxon>
        <taxon>Meruliaceae</taxon>
        <taxon>Phlebia</taxon>
    </lineage>
</organism>
<comment type="caution">
    <text evidence="1">The sequence shown here is derived from an EMBL/GenBank/DDBJ whole genome shotgun (WGS) entry which is preliminary data.</text>
</comment>
<accession>A0ACC1RM06</accession>
<keyword evidence="2" id="KW-1185">Reference proteome</keyword>
<evidence type="ECO:0000313" key="2">
    <source>
        <dbReference type="Proteomes" id="UP001148662"/>
    </source>
</evidence>
<gene>
    <name evidence="1" type="ORF">NM688_g9246</name>
</gene>
<protein>
    <submittedName>
        <fullName evidence="1">Uncharacterized protein</fullName>
    </submittedName>
</protein>
<sequence>MLQGLRHMIERGCKAQAQRARARAPFKRMKRGELIADHRPDESAAGAPPGLASLPYRRAGFGTSGASSSTPSVVPLRSSADVSGSLGFLLPHKIWPRSTQTILCLTTENMDSHLSLGAASLTVVLAALACHAVFKRWEPTNLWALIALLVFVPASISVLFTPSYGYAPSLALSFSVYLTTLATSIVAYRLSPMHPLARYPGPTMFKVSKWCSVWIARGGKQHLYIHNLHEQYGDVIRIGARYQAHFVFLADALVLSYF</sequence>
<dbReference type="EMBL" id="JANHOG010002801">
    <property type="protein sequence ID" value="KAJ3519829.1"/>
    <property type="molecule type" value="Genomic_DNA"/>
</dbReference>